<evidence type="ECO:0000256" key="2">
    <source>
        <dbReference type="ARBA" id="ARBA00023125"/>
    </source>
</evidence>
<feature type="transmembrane region" description="Helical" evidence="4">
    <location>
        <begin position="157"/>
        <end position="173"/>
    </location>
</feature>
<feature type="transmembrane region" description="Helical" evidence="4">
    <location>
        <begin position="60"/>
        <end position="80"/>
    </location>
</feature>
<keyword evidence="1" id="KW-0805">Transcription regulation</keyword>
<evidence type="ECO:0000313" key="7">
    <source>
        <dbReference type="Proteomes" id="UP000786989"/>
    </source>
</evidence>
<evidence type="ECO:0000256" key="1">
    <source>
        <dbReference type="ARBA" id="ARBA00023015"/>
    </source>
</evidence>
<reference evidence="6" key="2">
    <citation type="submission" date="2021-09" db="EMBL/GenBank/DDBJ databases">
        <authorList>
            <person name="Gilroy R."/>
        </authorList>
    </citation>
    <scope>NUCLEOTIDE SEQUENCE</scope>
    <source>
        <strain evidence="6">ChiGjej6B6-11269</strain>
    </source>
</reference>
<dbReference type="InterPro" id="IPR036388">
    <property type="entry name" value="WH-like_DNA-bd_sf"/>
</dbReference>
<feature type="transmembrane region" description="Helical" evidence="4">
    <location>
        <begin position="29"/>
        <end position="53"/>
    </location>
</feature>
<keyword evidence="4" id="KW-1133">Transmembrane helix</keyword>
<dbReference type="InterPro" id="IPR000792">
    <property type="entry name" value="Tscrpt_reg_LuxR_C"/>
</dbReference>
<sequence>VQLSILCALCLVMFGFGYIQHLVSFSESVVNGGLVIQVVRGFVAIALFAFITVNPLRSSIVYRIGLLAIIAGFMIMSFLYGTNAFWISGAIFIGGYTVFDVLKWVAFSQIAYTQSKMPIKTIAVMRLADAVFLALGLGVAMVLNANPAGHAYSAQETMVVGYAMVIAVVLLLGSEDIWSLFRFGHIGAQVEERAQSDVINEWAQRWGLTQREIDVLECLAAGRTQPWIAENLNISESTVGTHVRHIYQKADVHGRQELLDCLVKSPSCDSHDASDAIGRNT</sequence>
<keyword evidence="2" id="KW-0238">DNA-binding</keyword>
<dbReference type="CDD" id="cd06170">
    <property type="entry name" value="LuxR_C_like"/>
    <property type="match status" value="1"/>
</dbReference>
<dbReference type="EMBL" id="DYWI01000026">
    <property type="protein sequence ID" value="HJF64807.1"/>
    <property type="molecule type" value="Genomic_DNA"/>
</dbReference>
<dbReference type="InterPro" id="IPR016032">
    <property type="entry name" value="Sig_transdc_resp-reg_C-effctor"/>
</dbReference>
<protein>
    <submittedName>
        <fullName evidence="6">Helix-turn-helix transcriptional regulator</fullName>
    </submittedName>
</protein>
<dbReference type="GO" id="GO:0003677">
    <property type="term" value="F:DNA binding"/>
    <property type="evidence" value="ECO:0007669"/>
    <property type="project" value="UniProtKB-KW"/>
</dbReference>
<feature type="transmembrane region" description="Helical" evidence="4">
    <location>
        <begin position="86"/>
        <end position="106"/>
    </location>
</feature>
<proteinExistence type="predicted"/>
<evidence type="ECO:0000256" key="4">
    <source>
        <dbReference type="SAM" id="Phobius"/>
    </source>
</evidence>
<accession>A0A9D2UVJ5</accession>
<gene>
    <name evidence="6" type="ORF">K8U77_01645</name>
</gene>
<evidence type="ECO:0000256" key="3">
    <source>
        <dbReference type="ARBA" id="ARBA00023163"/>
    </source>
</evidence>
<dbReference type="Pfam" id="PF00196">
    <property type="entry name" value="GerE"/>
    <property type="match status" value="1"/>
</dbReference>
<reference evidence="6" key="1">
    <citation type="journal article" date="2021" name="PeerJ">
        <title>Extensive microbial diversity within the chicken gut microbiome revealed by metagenomics and culture.</title>
        <authorList>
            <person name="Gilroy R."/>
            <person name="Ravi A."/>
            <person name="Getino M."/>
            <person name="Pursley I."/>
            <person name="Horton D.L."/>
            <person name="Alikhan N.F."/>
            <person name="Baker D."/>
            <person name="Gharbi K."/>
            <person name="Hall N."/>
            <person name="Watson M."/>
            <person name="Adriaenssens E.M."/>
            <person name="Foster-Nyarko E."/>
            <person name="Jarju S."/>
            <person name="Secka A."/>
            <person name="Antonio M."/>
            <person name="Oren A."/>
            <person name="Chaudhuri R.R."/>
            <person name="La Ragione R."/>
            <person name="Hildebrand F."/>
            <person name="Pallen M.J."/>
        </authorList>
    </citation>
    <scope>NUCLEOTIDE SEQUENCE</scope>
    <source>
        <strain evidence="6">ChiGjej6B6-11269</strain>
    </source>
</reference>
<dbReference type="GO" id="GO:0006355">
    <property type="term" value="P:regulation of DNA-templated transcription"/>
    <property type="evidence" value="ECO:0007669"/>
    <property type="project" value="InterPro"/>
</dbReference>
<organism evidence="6 7">
    <name type="scientific">Slackia equolifaciens</name>
    <dbReference type="NCBI Taxonomy" id="498718"/>
    <lineage>
        <taxon>Bacteria</taxon>
        <taxon>Bacillati</taxon>
        <taxon>Actinomycetota</taxon>
        <taxon>Coriobacteriia</taxon>
        <taxon>Eggerthellales</taxon>
        <taxon>Eggerthellaceae</taxon>
        <taxon>Slackia</taxon>
    </lineage>
</organism>
<dbReference type="PANTHER" id="PTHR44688:SF16">
    <property type="entry name" value="DNA-BINDING TRANSCRIPTIONAL ACTIVATOR DEVR_DOSR"/>
    <property type="match status" value="1"/>
</dbReference>
<evidence type="ECO:0000313" key="6">
    <source>
        <dbReference type="EMBL" id="HJF64807.1"/>
    </source>
</evidence>
<dbReference type="PRINTS" id="PR00038">
    <property type="entry name" value="HTHLUXR"/>
</dbReference>
<feature type="domain" description="HTH luxR-type" evidence="5">
    <location>
        <begin position="201"/>
        <end position="266"/>
    </location>
</feature>
<feature type="transmembrane region" description="Helical" evidence="4">
    <location>
        <begin position="127"/>
        <end position="145"/>
    </location>
</feature>
<dbReference type="PANTHER" id="PTHR44688">
    <property type="entry name" value="DNA-BINDING TRANSCRIPTIONAL ACTIVATOR DEVR_DOSR"/>
    <property type="match status" value="1"/>
</dbReference>
<dbReference type="PROSITE" id="PS50043">
    <property type="entry name" value="HTH_LUXR_2"/>
    <property type="match status" value="1"/>
</dbReference>
<keyword evidence="4" id="KW-0812">Transmembrane</keyword>
<keyword evidence="4" id="KW-0472">Membrane</keyword>
<dbReference type="AlphaFoldDB" id="A0A9D2UVJ5"/>
<name>A0A9D2UVJ5_9ACTN</name>
<dbReference type="Gene3D" id="1.10.10.10">
    <property type="entry name" value="Winged helix-like DNA-binding domain superfamily/Winged helix DNA-binding domain"/>
    <property type="match status" value="1"/>
</dbReference>
<dbReference type="Proteomes" id="UP000786989">
    <property type="component" value="Unassembled WGS sequence"/>
</dbReference>
<evidence type="ECO:0000259" key="5">
    <source>
        <dbReference type="PROSITE" id="PS50043"/>
    </source>
</evidence>
<keyword evidence="3" id="KW-0804">Transcription</keyword>
<dbReference type="SUPFAM" id="SSF46894">
    <property type="entry name" value="C-terminal effector domain of the bipartite response regulators"/>
    <property type="match status" value="1"/>
</dbReference>
<comment type="caution">
    <text evidence="6">The sequence shown here is derived from an EMBL/GenBank/DDBJ whole genome shotgun (WGS) entry which is preliminary data.</text>
</comment>
<dbReference type="SMART" id="SM00421">
    <property type="entry name" value="HTH_LUXR"/>
    <property type="match status" value="1"/>
</dbReference>
<feature type="non-terminal residue" evidence="6">
    <location>
        <position position="1"/>
    </location>
</feature>